<dbReference type="Pfam" id="PF05553">
    <property type="entry name" value="DUF761"/>
    <property type="match status" value="1"/>
</dbReference>
<evidence type="ECO:0000313" key="2">
    <source>
        <dbReference type="Proteomes" id="UP000734854"/>
    </source>
</evidence>
<gene>
    <name evidence="1" type="ORF">ZIOFF_032506</name>
</gene>
<organism evidence="1 2">
    <name type="scientific">Zingiber officinale</name>
    <name type="common">Ginger</name>
    <name type="synonym">Amomum zingiber</name>
    <dbReference type="NCBI Taxonomy" id="94328"/>
    <lineage>
        <taxon>Eukaryota</taxon>
        <taxon>Viridiplantae</taxon>
        <taxon>Streptophyta</taxon>
        <taxon>Embryophyta</taxon>
        <taxon>Tracheophyta</taxon>
        <taxon>Spermatophyta</taxon>
        <taxon>Magnoliopsida</taxon>
        <taxon>Liliopsida</taxon>
        <taxon>Zingiberales</taxon>
        <taxon>Zingiberaceae</taxon>
        <taxon>Zingiber</taxon>
    </lineage>
</organism>
<sequence>MRSASLCFSGLCKAYLEKMKNKAAIFFRKIATALMAIMRSKSMKSSKLIMFRLLRNKKVLMSALFNKLQSVIVDRQVFLMDDVAKEEVSVLDFVEDGDDYPDLRHSLFELNDDTGGSVTDWVRNCREDDESEVNLEDEIDQVADMFIRRFHRQMRLEEESISWY</sequence>
<evidence type="ECO:0000313" key="1">
    <source>
        <dbReference type="EMBL" id="KAG6507165.1"/>
    </source>
</evidence>
<protein>
    <submittedName>
        <fullName evidence="1">Uncharacterized protein</fullName>
    </submittedName>
</protein>
<reference evidence="1 2" key="1">
    <citation type="submission" date="2020-08" db="EMBL/GenBank/DDBJ databases">
        <title>Plant Genome Project.</title>
        <authorList>
            <person name="Zhang R.-G."/>
        </authorList>
    </citation>
    <scope>NUCLEOTIDE SEQUENCE [LARGE SCALE GENOMIC DNA]</scope>
    <source>
        <tissue evidence="1">Rhizome</tissue>
    </source>
</reference>
<dbReference type="AlphaFoldDB" id="A0A8J5GNZ9"/>
<accession>A0A8J5GNZ9</accession>
<dbReference type="PANTHER" id="PTHR33450">
    <property type="entry name" value="EMB|CAB67623.1-RELATED"/>
    <property type="match status" value="1"/>
</dbReference>
<name>A0A8J5GNZ9_ZINOF</name>
<comment type="caution">
    <text evidence="1">The sequence shown here is derived from an EMBL/GenBank/DDBJ whole genome shotgun (WGS) entry which is preliminary data.</text>
</comment>
<dbReference type="EMBL" id="JACMSC010000009">
    <property type="protein sequence ID" value="KAG6507165.1"/>
    <property type="molecule type" value="Genomic_DNA"/>
</dbReference>
<keyword evidence="2" id="KW-1185">Reference proteome</keyword>
<dbReference type="PANTHER" id="PTHR33450:SF12">
    <property type="entry name" value="COTTON FIBER PROTEIN"/>
    <property type="match status" value="1"/>
</dbReference>
<dbReference type="Proteomes" id="UP000734854">
    <property type="component" value="Unassembled WGS sequence"/>
</dbReference>
<dbReference type="InterPro" id="IPR008480">
    <property type="entry name" value="DUF761_pln"/>
</dbReference>
<proteinExistence type="predicted"/>